<evidence type="ECO:0000259" key="1">
    <source>
        <dbReference type="SMART" id="SM00769"/>
    </source>
</evidence>
<name>A0A1F4T545_UNCSA</name>
<dbReference type="EMBL" id="MEUG01000001">
    <property type="protein sequence ID" value="OGC27931.1"/>
    <property type="molecule type" value="Genomic_DNA"/>
</dbReference>
<dbReference type="Gene3D" id="2.60.40.1820">
    <property type="match status" value="1"/>
</dbReference>
<accession>A0A1F4T545</accession>
<organism evidence="2 3">
    <name type="scientific">candidate division WOR-1 bacterium RIFOXYC12_FULL_54_18</name>
    <dbReference type="NCBI Taxonomy" id="1802584"/>
    <lineage>
        <taxon>Bacteria</taxon>
        <taxon>Bacillati</taxon>
        <taxon>Saganbacteria</taxon>
    </lineage>
</organism>
<dbReference type="AlphaFoldDB" id="A0A1F4T545"/>
<dbReference type="GO" id="GO:0009269">
    <property type="term" value="P:response to desiccation"/>
    <property type="evidence" value="ECO:0007669"/>
    <property type="project" value="InterPro"/>
</dbReference>
<dbReference type="Proteomes" id="UP000178602">
    <property type="component" value="Unassembled WGS sequence"/>
</dbReference>
<evidence type="ECO:0000313" key="3">
    <source>
        <dbReference type="Proteomes" id="UP000178602"/>
    </source>
</evidence>
<gene>
    <name evidence="2" type="ORF">A3K49_02880</name>
</gene>
<reference evidence="2 3" key="1">
    <citation type="journal article" date="2016" name="Nat. Commun.">
        <title>Thousands of microbial genomes shed light on interconnected biogeochemical processes in an aquifer system.</title>
        <authorList>
            <person name="Anantharaman K."/>
            <person name="Brown C.T."/>
            <person name="Hug L.A."/>
            <person name="Sharon I."/>
            <person name="Castelle C.J."/>
            <person name="Probst A.J."/>
            <person name="Thomas B.C."/>
            <person name="Singh A."/>
            <person name="Wilkins M.J."/>
            <person name="Karaoz U."/>
            <person name="Brodie E.L."/>
            <person name="Williams K.H."/>
            <person name="Hubbard S.S."/>
            <person name="Banfield J.F."/>
        </authorList>
    </citation>
    <scope>NUCLEOTIDE SEQUENCE [LARGE SCALE GENOMIC DNA]</scope>
</reference>
<dbReference type="SMART" id="SM00769">
    <property type="entry name" value="WHy"/>
    <property type="match status" value="1"/>
</dbReference>
<dbReference type="InterPro" id="IPR013990">
    <property type="entry name" value="WHy-dom"/>
</dbReference>
<feature type="domain" description="Water stress and hypersensitive response" evidence="1">
    <location>
        <begin position="18"/>
        <end position="138"/>
    </location>
</feature>
<dbReference type="SUPFAM" id="SSF117070">
    <property type="entry name" value="LEA14-like"/>
    <property type="match status" value="1"/>
</dbReference>
<proteinExistence type="predicted"/>
<dbReference type="Pfam" id="PF03168">
    <property type="entry name" value="LEA_2"/>
    <property type="match status" value="1"/>
</dbReference>
<evidence type="ECO:0000313" key="2">
    <source>
        <dbReference type="EMBL" id="OGC27931.1"/>
    </source>
</evidence>
<sequence>MFLALFLTGCVNFEGPKAVYRDYNIGRVTSAGIEVNFNFDVTNPNPVDLTINQYSYKVQINNKPLLDETRPGFTMTANQKKPITIPVMVGYDAVFGSLLSVVQRLASGNKDVDYQIDGTISAGAFGVAVSSPLSASGKFRLPDTIKL</sequence>
<dbReference type="InterPro" id="IPR004864">
    <property type="entry name" value="LEA_2"/>
</dbReference>
<comment type="caution">
    <text evidence="2">The sequence shown here is derived from an EMBL/GenBank/DDBJ whole genome shotgun (WGS) entry which is preliminary data.</text>
</comment>
<protein>
    <recommendedName>
        <fullName evidence="1">Water stress and hypersensitive response domain-containing protein</fullName>
    </recommendedName>
</protein>